<dbReference type="EMBL" id="CACVBM020001684">
    <property type="protein sequence ID" value="CAA7057353.1"/>
    <property type="molecule type" value="Genomic_DNA"/>
</dbReference>
<dbReference type="AlphaFoldDB" id="A0A6D2KYW7"/>
<keyword evidence="1" id="KW-0175">Coiled coil</keyword>
<evidence type="ECO:0000256" key="1">
    <source>
        <dbReference type="SAM" id="Coils"/>
    </source>
</evidence>
<accession>A0A6D2KYW7</accession>
<organism evidence="2 3">
    <name type="scientific">Microthlaspi erraticum</name>
    <dbReference type="NCBI Taxonomy" id="1685480"/>
    <lineage>
        <taxon>Eukaryota</taxon>
        <taxon>Viridiplantae</taxon>
        <taxon>Streptophyta</taxon>
        <taxon>Embryophyta</taxon>
        <taxon>Tracheophyta</taxon>
        <taxon>Spermatophyta</taxon>
        <taxon>Magnoliopsida</taxon>
        <taxon>eudicotyledons</taxon>
        <taxon>Gunneridae</taxon>
        <taxon>Pentapetalae</taxon>
        <taxon>rosids</taxon>
        <taxon>malvids</taxon>
        <taxon>Brassicales</taxon>
        <taxon>Brassicaceae</taxon>
        <taxon>Coluteocarpeae</taxon>
        <taxon>Microthlaspi</taxon>
    </lineage>
</organism>
<feature type="coiled-coil region" evidence="1">
    <location>
        <begin position="27"/>
        <end position="57"/>
    </location>
</feature>
<protein>
    <submittedName>
        <fullName evidence="2">Uncharacterized protein</fullName>
    </submittedName>
</protein>
<sequence>MFAINFNFDCQTLIRSIFRCFAGKGYIRNLRDNLRDLRRESENLKATQQEVKDKVARDEAQPRKMLWLGRVENTDIEFDDLLSTADDHLTELCLWDICSKNLWSSDSSHAYGKRVFLLLEDIKTLKQEGDEFKEGTGPALRFEDQRQQPQAVQIQQTQAGQRQQPVLNPQGCLLFNVSEDLMISKKDDTTYWTFMSESPK</sequence>
<evidence type="ECO:0000313" key="2">
    <source>
        <dbReference type="EMBL" id="CAA7057353.1"/>
    </source>
</evidence>
<evidence type="ECO:0000313" key="3">
    <source>
        <dbReference type="Proteomes" id="UP000467841"/>
    </source>
</evidence>
<dbReference type="Proteomes" id="UP000467841">
    <property type="component" value="Unassembled WGS sequence"/>
</dbReference>
<gene>
    <name evidence="2" type="ORF">MERR_LOCUS44589</name>
</gene>
<comment type="caution">
    <text evidence="2">The sequence shown here is derived from an EMBL/GenBank/DDBJ whole genome shotgun (WGS) entry which is preliminary data.</text>
</comment>
<proteinExistence type="predicted"/>
<keyword evidence="3" id="KW-1185">Reference proteome</keyword>
<name>A0A6D2KYW7_9BRAS</name>
<reference evidence="2" key="1">
    <citation type="submission" date="2020-01" db="EMBL/GenBank/DDBJ databases">
        <authorList>
            <person name="Mishra B."/>
        </authorList>
    </citation>
    <scope>NUCLEOTIDE SEQUENCE [LARGE SCALE GENOMIC DNA]</scope>
</reference>